<evidence type="ECO:0000256" key="12">
    <source>
        <dbReference type="ARBA" id="ARBA00040282"/>
    </source>
</evidence>
<comment type="subcellular location">
    <subcellularLocation>
        <location evidence="1">Mitochondrion inner membrane</location>
        <topology evidence="1">Single-pass membrane protein</topology>
    </subcellularLocation>
</comment>
<evidence type="ECO:0000256" key="14">
    <source>
        <dbReference type="SAM" id="Phobius"/>
    </source>
</evidence>
<evidence type="ECO:0000256" key="1">
    <source>
        <dbReference type="ARBA" id="ARBA00004434"/>
    </source>
</evidence>
<keyword evidence="8" id="KW-0007">Acetylation</keyword>
<dbReference type="SUPFAM" id="SSF81419">
    <property type="entry name" value="Mitochondrial cytochrome c oxidase subunit VIIa"/>
    <property type="match status" value="1"/>
</dbReference>
<evidence type="ECO:0000256" key="3">
    <source>
        <dbReference type="ARBA" id="ARBA00009331"/>
    </source>
</evidence>
<evidence type="ECO:0000256" key="5">
    <source>
        <dbReference type="ARBA" id="ARBA00022792"/>
    </source>
</evidence>
<dbReference type="AlphaFoldDB" id="A0A0E9WMM0"/>
<dbReference type="FunFam" id="4.10.91.10:FF:000001">
    <property type="entry name" value="Cytochrome c oxidase subunit 7A1, mitochondrial"/>
    <property type="match status" value="1"/>
</dbReference>
<accession>A0A0E9WMM0</accession>
<keyword evidence="5" id="KW-0999">Mitochondrion inner membrane</keyword>
<dbReference type="GO" id="GO:0005743">
    <property type="term" value="C:mitochondrial inner membrane"/>
    <property type="evidence" value="ECO:0007669"/>
    <property type="project" value="UniProtKB-SubCell"/>
</dbReference>
<dbReference type="PANTHER" id="PTHR10510">
    <property type="entry name" value="CYTOCHROME C OXIDASE POLYPEPTIDE 7A"/>
    <property type="match status" value="1"/>
</dbReference>
<dbReference type="GO" id="GO:0006123">
    <property type="term" value="P:mitochondrial electron transport, cytochrome c to oxygen"/>
    <property type="evidence" value="ECO:0007669"/>
    <property type="project" value="InterPro"/>
</dbReference>
<reference evidence="15" key="1">
    <citation type="submission" date="2014-11" db="EMBL/GenBank/DDBJ databases">
        <authorList>
            <person name="Amaro Gonzalez C."/>
        </authorList>
    </citation>
    <scope>NUCLEOTIDE SEQUENCE</scope>
</reference>
<dbReference type="CDD" id="cd00928">
    <property type="entry name" value="Cyt_c_Oxidase_VIIa"/>
    <property type="match status" value="1"/>
</dbReference>
<evidence type="ECO:0000256" key="10">
    <source>
        <dbReference type="ARBA" id="ARBA00023128"/>
    </source>
</evidence>
<dbReference type="Gene3D" id="4.10.91.10">
    <property type="entry name" value="Cytochrome c oxidase, subunit VIIa"/>
    <property type="match status" value="1"/>
</dbReference>
<name>A0A0E9WMM0_ANGAN</name>
<dbReference type="PANTHER" id="PTHR10510:SF15">
    <property type="entry name" value="CYTOCHROME C OXIDASE SUBUNIT 7A2, MITOCHONDRIAL"/>
    <property type="match status" value="1"/>
</dbReference>
<reference evidence="15" key="2">
    <citation type="journal article" date="2015" name="Fish Shellfish Immunol.">
        <title>Early steps in the European eel (Anguilla anguilla)-Vibrio vulnificus interaction in the gills: Role of the RtxA13 toxin.</title>
        <authorList>
            <person name="Callol A."/>
            <person name="Pajuelo D."/>
            <person name="Ebbesson L."/>
            <person name="Teles M."/>
            <person name="MacKenzie S."/>
            <person name="Amaro C."/>
        </authorList>
    </citation>
    <scope>NUCLEOTIDE SEQUENCE</scope>
</reference>
<dbReference type="GO" id="GO:0045277">
    <property type="term" value="C:respiratory chain complex IV"/>
    <property type="evidence" value="ECO:0007669"/>
    <property type="project" value="InterPro"/>
</dbReference>
<dbReference type="Pfam" id="PF02238">
    <property type="entry name" value="COX7a"/>
    <property type="match status" value="1"/>
</dbReference>
<dbReference type="GO" id="GO:0016491">
    <property type="term" value="F:oxidoreductase activity"/>
    <property type="evidence" value="ECO:0007669"/>
    <property type="project" value="UniProtKB-KW"/>
</dbReference>
<protein>
    <recommendedName>
        <fullName evidence="12">Cytochrome c oxidase subunit 7A2, mitochondrial</fullName>
    </recommendedName>
    <alternativeName>
        <fullName evidence="13">Cytochrome c oxidase subunit VIIa-liver/heart</fullName>
    </alternativeName>
</protein>
<proteinExistence type="inferred from homology"/>
<evidence type="ECO:0000313" key="15">
    <source>
        <dbReference type="EMBL" id="JAH91551.1"/>
    </source>
</evidence>
<evidence type="ECO:0000256" key="2">
    <source>
        <dbReference type="ARBA" id="ARBA00004673"/>
    </source>
</evidence>
<feature type="transmembrane region" description="Helical" evidence="14">
    <location>
        <begin position="53"/>
        <end position="74"/>
    </location>
</feature>
<comment type="similarity">
    <text evidence="3">Belongs to the cytochrome c oxidase VIIa family.</text>
</comment>
<evidence type="ECO:0000256" key="9">
    <source>
        <dbReference type="ARBA" id="ARBA00023002"/>
    </source>
</evidence>
<dbReference type="InterPro" id="IPR003177">
    <property type="entry name" value="Cytc_oxidase_su7a_met"/>
</dbReference>
<dbReference type="GO" id="GO:0097250">
    <property type="term" value="P:mitochondrial respirasome assembly"/>
    <property type="evidence" value="ECO:0007669"/>
    <property type="project" value="UniProtKB-ARBA"/>
</dbReference>
<evidence type="ECO:0000256" key="7">
    <source>
        <dbReference type="ARBA" id="ARBA00022989"/>
    </source>
</evidence>
<keyword evidence="6" id="KW-0809">Transit peptide</keyword>
<evidence type="ECO:0000256" key="8">
    <source>
        <dbReference type="ARBA" id="ARBA00022990"/>
    </source>
</evidence>
<evidence type="ECO:0000256" key="11">
    <source>
        <dbReference type="ARBA" id="ARBA00023136"/>
    </source>
</evidence>
<evidence type="ECO:0000256" key="4">
    <source>
        <dbReference type="ARBA" id="ARBA00022692"/>
    </source>
</evidence>
<organism evidence="15">
    <name type="scientific">Anguilla anguilla</name>
    <name type="common">European freshwater eel</name>
    <name type="synonym">Muraena anguilla</name>
    <dbReference type="NCBI Taxonomy" id="7936"/>
    <lineage>
        <taxon>Eukaryota</taxon>
        <taxon>Metazoa</taxon>
        <taxon>Chordata</taxon>
        <taxon>Craniata</taxon>
        <taxon>Vertebrata</taxon>
        <taxon>Euteleostomi</taxon>
        <taxon>Actinopterygii</taxon>
        <taxon>Neopterygii</taxon>
        <taxon>Teleostei</taxon>
        <taxon>Anguilliformes</taxon>
        <taxon>Anguillidae</taxon>
        <taxon>Anguilla</taxon>
    </lineage>
</organism>
<keyword evidence="7 14" id="KW-1133">Transmembrane helix</keyword>
<sequence length="83" mass="9304">MFRHLMVLRHVSRRTISSTARRQAGNKVPEWQRTFQEDNGLPVHLKGGAKDAILYRLTMGLTLLGTGSVMYQLIGAAVPKKNN</sequence>
<dbReference type="InterPro" id="IPR036539">
    <property type="entry name" value="Cyt_c_oxidase_su7a_sf"/>
</dbReference>
<keyword evidence="9" id="KW-0560">Oxidoreductase</keyword>
<evidence type="ECO:0000256" key="6">
    <source>
        <dbReference type="ARBA" id="ARBA00022946"/>
    </source>
</evidence>
<dbReference type="EMBL" id="GBXM01017026">
    <property type="protein sequence ID" value="JAH91551.1"/>
    <property type="molecule type" value="Transcribed_RNA"/>
</dbReference>
<keyword evidence="10" id="KW-0496">Mitochondrion</keyword>
<dbReference type="InterPro" id="IPR039297">
    <property type="entry name" value="COX7a"/>
</dbReference>
<keyword evidence="4 14" id="KW-0812">Transmembrane</keyword>
<keyword evidence="11 14" id="KW-0472">Membrane</keyword>
<evidence type="ECO:0000256" key="13">
    <source>
        <dbReference type="ARBA" id="ARBA00042325"/>
    </source>
</evidence>
<comment type="pathway">
    <text evidence="2">Energy metabolism; oxidative phosphorylation.</text>
</comment>
<dbReference type="GO" id="GO:0002082">
    <property type="term" value="P:regulation of oxidative phosphorylation"/>
    <property type="evidence" value="ECO:0007669"/>
    <property type="project" value="UniProtKB-ARBA"/>
</dbReference>